<accession>A0ABT1I2G2</accession>
<dbReference type="InterPro" id="IPR027304">
    <property type="entry name" value="Trigger_fact/SurA_dom_sf"/>
</dbReference>
<dbReference type="SUPFAM" id="SSF109998">
    <property type="entry name" value="Triger factor/SurA peptide-binding domain-like"/>
    <property type="match status" value="1"/>
</dbReference>
<dbReference type="EMBL" id="JAMTCP010000052">
    <property type="protein sequence ID" value="MCP2261923.1"/>
    <property type="molecule type" value="Genomic_DNA"/>
</dbReference>
<dbReference type="Pfam" id="PF23716">
    <property type="entry name" value="DUF7158"/>
    <property type="match status" value="1"/>
</dbReference>
<gene>
    <name evidence="1" type="ORF">LX15_005650</name>
</gene>
<comment type="caution">
    <text evidence="1">The sequence shown here is derived from an EMBL/GenBank/DDBJ whole genome shotgun (WGS) entry which is preliminary data.</text>
</comment>
<dbReference type="InterPro" id="IPR055582">
    <property type="entry name" value="DUF7158"/>
</dbReference>
<dbReference type="Proteomes" id="UP001205311">
    <property type="component" value="Unassembled WGS sequence"/>
</dbReference>
<name>A0ABT1I2G2_STRSD</name>
<reference evidence="1 2" key="1">
    <citation type="submission" date="2022-06" db="EMBL/GenBank/DDBJ databases">
        <title>Genomic Encyclopedia of Archaeal and Bacterial Type Strains, Phase II (KMG-II): from individual species to whole genera.</title>
        <authorList>
            <person name="Goeker M."/>
        </authorList>
    </citation>
    <scope>NUCLEOTIDE SEQUENCE [LARGE SCALE GENOMIC DNA]</scope>
    <source>
        <strain evidence="1 2">DSM 40477</strain>
    </source>
</reference>
<evidence type="ECO:0000313" key="2">
    <source>
        <dbReference type="Proteomes" id="UP001205311"/>
    </source>
</evidence>
<proteinExistence type="predicted"/>
<sequence>MTRVDQVTEVAAWVDGRPVPVSAVDDAERALRGGRAASALPSPGTSEGRQLRRWLVQVLSADLLVRSEAERRGLSADDAPPLAQLAPARHHLLELGSAAAALLARNALARAVFVAVTAAVDVPEAEVVAYRARNHDVPGSTSEERVRSHLLGAARRRAFVEWLDVERAHRVRLAPGYEHPGDPRQPDNTHRH</sequence>
<organism evidence="1 2">
    <name type="scientific">Streptoalloteichus tenebrarius (strain ATCC 17920 / DSM 40477 / JCM 4838 / CBS 697.72 / NBRC 16177 / NCIMB 11028 / NRRL B-12390 / A12253. 1 / ISP 5477)</name>
    <name type="common">Streptomyces tenebrarius</name>
    <dbReference type="NCBI Taxonomy" id="1933"/>
    <lineage>
        <taxon>Bacteria</taxon>
        <taxon>Bacillati</taxon>
        <taxon>Actinomycetota</taxon>
        <taxon>Actinomycetes</taxon>
        <taxon>Pseudonocardiales</taxon>
        <taxon>Pseudonocardiaceae</taxon>
        <taxon>Streptoalloteichus</taxon>
    </lineage>
</organism>
<keyword evidence="2" id="KW-1185">Reference proteome</keyword>
<evidence type="ECO:0000313" key="1">
    <source>
        <dbReference type="EMBL" id="MCP2261923.1"/>
    </source>
</evidence>
<protein>
    <submittedName>
        <fullName evidence="1">[acyl-carrier-protein] S-malonyltransferase</fullName>
    </submittedName>
</protein>
<dbReference type="RefSeq" id="WP_253673403.1">
    <property type="nucleotide sequence ID" value="NZ_JAMTCP010000052.1"/>
</dbReference>